<evidence type="ECO:0000313" key="3">
    <source>
        <dbReference type="Proteomes" id="UP000801492"/>
    </source>
</evidence>
<comment type="caution">
    <text evidence="2">The sequence shown here is derived from an EMBL/GenBank/DDBJ whole genome shotgun (WGS) entry which is preliminary data.</text>
</comment>
<evidence type="ECO:0000313" key="2">
    <source>
        <dbReference type="EMBL" id="KAF2898187.1"/>
    </source>
</evidence>
<feature type="transmembrane region" description="Helical" evidence="1">
    <location>
        <begin position="159"/>
        <end position="179"/>
    </location>
</feature>
<sequence length="186" mass="21203">MCCQIPVLCGSNEIGKYPFQNLLVPLIHRHGKTLKNTCSFPILNICSAYAGLLGVFGMGLSLFDIVRVVKCGSVLPYSLLRPRIKAGKIVTAECERDLKLISLVLSLEYYFFLIVGSLTENPTLFIPWLILYAFIITTEFIVFLCRLFVEGYKVSKHGLLLSMFIIYNWLTIFCIFHRFTANCYSY</sequence>
<dbReference type="OrthoDB" id="7700731at2759"/>
<dbReference type="EMBL" id="VTPC01003661">
    <property type="protein sequence ID" value="KAF2898187.1"/>
    <property type="molecule type" value="Genomic_DNA"/>
</dbReference>
<feature type="transmembrane region" description="Helical" evidence="1">
    <location>
        <begin position="100"/>
        <end position="119"/>
    </location>
</feature>
<feature type="transmembrane region" description="Helical" evidence="1">
    <location>
        <begin position="125"/>
        <end position="147"/>
    </location>
</feature>
<protein>
    <submittedName>
        <fullName evidence="2">Uncharacterized protein</fullName>
    </submittedName>
</protein>
<feature type="transmembrane region" description="Helical" evidence="1">
    <location>
        <begin position="38"/>
        <end position="56"/>
    </location>
</feature>
<gene>
    <name evidence="2" type="ORF">ILUMI_07991</name>
</gene>
<accession>A0A8K0D6Z7</accession>
<keyword evidence="1" id="KW-0812">Transmembrane</keyword>
<name>A0A8K0D6Z7_IGNLU</name>
<organism evidence="2 3">
    <name type="scientific">Ignelater luminosus</name>
    <name type="common">Cucubano</name>
    <name type="synonym">Pyrophorus luminosus</name>
    <dbReference type="NCBI Taxonomy" id="2038154"/>
    <lineage>
        <taxon>Eukaryota</taxon>
        <taxon>Metazoa</taxon>
        <taxon>Ecdysozoa</taxon>
        <taxon>Arthropoda</taxon>
        <taxon>Hexapoda</taxon>
        <taxon>Insecta</taxon>
        <taxon>Pterygota</taxon>
        <taxon>Neoptera</taxon>
        <taxon>Endopterygota</taxon>
        <taxon>Coleoptera</taxon>
        <taxon>Polyphaga</taxon>
        <taxon>Elateriformia</taxon>
        <taxon>Elateroidea</taxon>
        <taxon>Elateridae</taxon>
        <taxon>Agrypninae</taxon>
        <taxon>Pyrophorini</taxon>
        <taxon>Ignelater</taxon>
    </lineage>
</organism>
<keyword evidence="1" id="KW-1133">Transmembrane helix</keyword>
<reference evidence="2" key="1">
    <citation type="submission" date="2019-08" db="EMBL/GenBank/DDBJ databases">
        <title>The genome of the North American firefly Photinus pyralis.</title>
        <authorList>
            <consortium name="Photinus pyralis genome working group"/>
            <person name="Fallon T.R."/>
            <person name="Sander Lower S.E."/>
            <person name="Weng J.-K."/>
        </authorList>
    </citation>
    <scope>NUCLEOTIDE SEQUENCE</scope>
    <source>
        <strain evidence="2">TRF0915ILg1</strain>
        <tissue evidence="2">Whole body</tissue>
    </source>
</reference>
<keyword evidence="3" id="KW-1185">Reference proteome</keyword>
<dbReference type="Proteomes" id="UP000801492">
    <property type="component" value="Unassembled WGS sequence"/>
</dbReference>
<keyword evidence="1" id="KW-0472">Membrane</keyword>
<evidence type="ECO:0000256" key="1">
    <source>
        <dbReference type="SAM" id="Phobius"/>
    </source>
</evidence>
<proteinExistence type="predicted"/>
<dbReference type="AlphaFoldDB" id="A0A8K0D6Z7"/>